<dbReference type="EMBL" id="CP062804">
    <property type="protein sequence ID" value="QOT79754.1"/>
    <property type="molecule type" value="Genomic_DNA"/>
</dbReference>
<dbReference type="RefSeq" id="WP_150991541.1">
    <property type="nucleotide sequence ID" value="NZ_CP062804.1"/>
</dbReference>
<evidence type="ECO:0000313" key="2">
    <source>
        <dbReference type="Proteomes" id="UP000397656"/>
    </source>
</evidence>
<dbReference type="Pfam" id="PF04964">
    <property type="entry name" value="Flp_Fap"/>
    <property type="match status" value="1"/>
</dbReference>
<evidence type="ECO:0000313" key="1">
    <source>
        <dbReference type="EMBL" id="QOT79754.1"/>
    </source>
</evidence>
<dbReference type="Proteomes" id="UP000397656">
    <property type="component" value="Chromosome 2"/>
</dbReference>
<accession>A0A643FPG5</accession>
<dbReference type="AlphaFoldDB" id="A0A643FPG5"/>
<dbReference type="GeneID" id="98406047"/>
<name>A0A643FPG5_9BURK</name>
<proteinExistence type="predicted"/>
<dbReference type="InterPro" id="IPR007047">
    <property type="entry name" value="Flp_Fap"/>
</dbReference>
<reference evidence="1 2" key="1">
    <citation type="submission" date="2020-10" db="EMBL/GenBank/DDBJ databases">
        <title>Complete genome sequence of Cupriavidus basilensis CCUG 49340T.</title>
        <authorList>
            <person name="Salva-Serra F."/>
            <person name="Donoso R.A."/>
            <person name="Cho K.H."/>
            <person name="Yoo J.A."/>
            <person name="Lee K."/>
            <person name="Yoon S.-H."/>
            <person name="Perez-Pantoja D."/>
            <person name="Moore E.R.B."/>
        </authorList>
    </citation>
    <scope>NUCLEOTIDE SEQUENCE [LARGE SCALE GENOMIC DNA]</scope>
    <source>
        <strain evidence="2">CCUG 49340</strain>
    </source>
</reference>
<sequence>MKNALARFLRDEQGATAIEYGLIAGLIAMGMIVGATALGNNLSTSFSNLGARILALLPAA</sequence>
<gene>
    <name evidence="1" type="ORF">F7R26_034325</name>
</gene>
<protein>
    <submittedName>
        <fullName evidence="1">Flp family type IVb pilin</fullName>
    </submittedName>
</protein>
<organism evidence="1 2">
    <name type="scientific">Cupriavidus basilensis</name>
    <dbReference type="NCBI Taxonomy" id="68895"/>
    <lineage>
        <taxon>Bacteria</taxon>
        <taxon>Pseudomonadati</taxon>
        <taxon>Pseudomonadota</taxon>
        <taxon>Betaproteobacteria</taxon>
        <taxon>Burkholderiales</taxon>
        <taxon>Burkholderiaceae</taxon>
        <taxon>Cupriavidus</taxon>
    </lineage>
</organism>